<gene>
    <name evidence="1" type="ORF">FFODKBPE_00130</name>
</gene>
<evidence type="ECO:0000313" key="1">
    <source>
        <dbReference type="EMBL" id="CAD6491351.1"/>
    </source>
</evidence>
<reference evidence="1" key="1">
    <citation type="submission" date="2020-10" db="EMBL/GenBank/DDBJ databases">
        <authorList>
            <person name="Hahn C.J."/>
            <person name="Laso-Perez R."/>
            <person name="Vulcano F."/>
            <person name="Vaziourakis K.-M."/>
            <person name="Stokke R."/>
            <person name="Steen I.H."/>
            <person name="Teske A."/>
            <person name="Boetius A."/>
            <person name="Liebeke M."/>
            <person name="Amann R."/>
            <person name="Knittel K."/>
        </authorList>
    </citation>
    <scope>NUCLEOTIDE SEQUENCE</scope>
    <source>
        <strain evidence="1">Gfbio:e3339647-f889-4370-9287-4fb5cb688e4c:AG394J04_GoMArc1</strain>
    </source>
</reference>
<dbReference type="AlphaFoldDB" id="A0A811T4S1"/>
<protein>
    <submittedName>
        <fullName evidence="1">Uncharacterized protein</fullName>
    </submittedName>
</protein>
<dbReference type="Proteomes" id="UP000603056">
    <property type="component" value="Unassembled WGS sequence"/>
</dbReference>
<organism evidence="1 2">
    <name type="scientific">Candidatus Argoarchaeum ethanivorans</name>
    <dbReference type="NCBI Taxonomy" id="2608793"/>
    <lineage>
        <taxon>Archaea</taxon>
        <taxon>Methanobacteriati</taxon>
        <taxon>Methanobacteriota</taxon>
        <taxon>Stenosarchaea group</taxon>
        <taxon>Methanomicrobia</taxon>
        <taxon>Methanosarcinales</taxon>
        <taxon>Methanosarcinales incertae sedis</taxon>
        <taxon>GOM Arc I cluster</taxon>
        <taxon>Candidatus Argoarchaeum</taxon>
    </lineage>
</organism>
<evidence type="ECO:0000313" key="2">
    <source>
        <dbReference type="Proteomes" id="UP000603056"/>
    </source>
</evidence>
<accession>A0A811T4S1</accession>
<proteinExistence type="predicted"/>
<comment type="caution">
    <text evidence="1">The sequence shown here is derived from an EMBL/GenBank/DDBJ whole genome shotgun (WGS) entry which is preliminary data.</text>
</comment>
<sequence length="64" mass="7247">MQKAAKKIMHLARRGNEEPLEKLVAVCDEYQGLDVYPESFLIVTKYTKGTIPEKPPEAHILGNH</sequence>
<dbReference type="EMBL" id="CAJHIP010000003">
    <property type="protein sequence ID" value="CAD6491351.1"/>
    <property type="molecule type" value="Genomic_DNA"/>
</dbReference>
<name>A0A811T4S1_9EURY</name>